<evidence type="ECO:0000313" key="2">
    <source>
        <dbReference type="Proteomes" id="UP000236884"/>
    </source>
</evidence>
<keyword evidence="2" id="KW-1185">Reference proteome</keyword>
<gene>
    <name evidence="1" type="ORF">GJW-30_1_03895</name>
</gene>
<dbReference type="OrthoDB" id="7855040at2"/>
<dbReference type="Proteomes" id="UP000236884">
    <property type="component" value="Chromosome"/>
</dbReference>
<dbReference type="Pfam" id="PF19663">
    <property type="entry name" value="DUF6166"/>
    <property type="match status" value="1"/>
</dbReference>
<evidence type="ECO:0000313" key="1">
    <source>
        <dbReference type="EMBL" id="BAT61338.1"/>
    </source>
</evidence>
<dbReference type="InterPro" id="IPR046164">
    <property type="entry name" value="DUF6166"/>
</dbReference>
<sequence length="94" mass="10508">MKTYEGKRTIDGLQVTVDGAPLSEHYEVKRYTTYGFEWTYEGDSPKQLALAILVDHLGDQQKAITLADPFMKSVVANLNNDWTLTSAEIDAAIK</sequence>
<reference evidence="1 2" key="1">
    <citation type="submission" date="2015-08" db="EMBL/GenBank/DDBJ databases">
        <title>Investigation of the bacterial diversity of lava forest soil.</title>
        <authorList>
            <person name="Lee J.S."/>
        </authorList>
    </citation>
    <scope>NUCLEOTIDE SEQUENCE [LARGE SCALE GENOMIC DNA]</scope>
    <source>
        <strain evidence="1 2">GJW-30</strain>
    </source>
</reference>
<dbReference type="KEGG" id="vgo:GJW-30_1_03895"/>
<dbReference type="AlphaFoldDB" id="A0A0S3PZH3"/>
<dbReference type="EMBL" id="AP014946">
    <property type="protein sequence ID" value="BAT61338.1"/>
    <property type="molecule type" value="Genomic_DNA"/>
</dbReference>
<dbReference type="RefSeq" id="WP_096358048.1">
    <property type="nucleotide sequence ID" value="NZ_AP014946.1"/>
</dbReference>
<organism evidence="1 2">
    <name type="scientific">Variibacter gotjawalensis</name>
    <dbReference type="NCBI Taxonomy" id="1333996"/>
    <lineage>
        <taxon>Bacteria</taxon>
        <taxon>Pseudomonadati</taxon>
        <taxon>Pseudomonadota</taxon>
        <taxon>Alphaproteobacteria</taxon>
        <taxon>Hyphomicrobiales</taxon>
        <taxon>Nitrobacteraceae</taxon>
        <taxon>Variibacter</taxon>
    </lineage>
</organism>
<name>A0A0S3PZH3_9BRAD</name>
<proteinExistence type="predicted"/>
<accession>A0A0S3PZH3</accession>
<protein>
    <submittedName>
        <fullName evidence="1">Uncharacterized protein</fullName>
    </submittedName>
</protein>